<comment type="caution">
    <text evidence="2">The sequence shown here is derived from an EMBL/GenBank/DDBJ whole genome shotgun (WGS) entry which is preliminary data.</text>
</comment>
<accession>A0ABQ9TAN6</accession>
<reference evidence="2 3" key="1">
    <citation type="submission" date="2023-05" db="EMBL/GenBank/DDBJ databases">
        <title>B98-5 Cell Line De Novo Hybrid Assembly: An Optical Mapping Approach.</title>
        <authorList>
            <person name="Kananen K."/>
            <person name="Auerbach J.A."/>
            <person name="Kautto E."/>
            <person name="Blachly J.S."/>
        </authorList>
    </citation>
    <scope>NUCLEOTIDE SEQUENCE [LARGE SCALE GENOMIC DNA]</scope>
    <source>
        <strain evidence="2">B95-8</strain>
        <tissue evidence="2">Cell line</tissue>
    </source>
</reference>
<proteinExistence type="predicted"/>
<evidence type="ECO:0000313" key="2">
    <source>
        <dbReference type="EMBL" id="KAK2081473.1"/>
    </source>
</evidence>
<feature type="compositionally biased region" description="Basic and acidic residues" evidence="1">
    <location>
        <begin position="239"/>
        <end position="256"/>
    </location>
</feature>
<feature type="compositionally biased region" description="Polar residues" evidence="1">
    <location>
        <begin position="186"/>
        <end position="195"/>
    </location>
</feature>
<sequence length="487" mass="52103">MPEDDCWTSQTSDAGTYPMADVDTSRRSPGPEDEQAPVLTYIDIKSSNKNTSRAEPLVAFSAQHESRSSRDKHGLDRTGLSKVVAGGSHQNTIWLDKTTLHELSTLGKGADQEGKMVLLGLKVIPSEPCDPLSSTLREPLDVRSSLKDSHTEEQEELSVLSGVIKRSSSIISDSGMETGPWKGGHTESNTSLPSGIQASLTSISSLPFEEDERELALTKLTKSVSAPHISSPEEAAEDIDTKQQDRGFAEPSDLHSRSQGSPGPCSQLCGDSGTRDAEMDHPLVEIVLDANNEQSPGYTDIPKGKGKQFDAQGDCLLDGSTENTPGIETKALNFKIPCVIALETPRTRSLHRTVMETPKGKPKDLKVGQTALSNSDISEVEGIYQHKVPELSHTSAADSINLNSSGQQSQSGSPCIMDNTAFDRGVNAFLEVKHKAGPVCPTVAHSVHSQVLKNQELKAGTSITGSHLTSAETFTLDRPHSEGCGGC</sequence>
<dbReference type="EMBL" id="JASSZA010000238">
    <property type="protein sequence ID" value="KAK2081473.1"/>
    <property type="molecule type" value="Genomic_DNA"/>
</dbReference>
<gene>
    <name evidence="2" type="ORF">P7K49_040568</name>
</gene>
<dbReference type="Proteomes" id="UP001266305">
    <property type="component" value="Unassembled WGS sequence"/>
</dbReference>
<feature type="region of interest" description="Disordered" evidence="1">
    <location>
        <begin position="171"/>
        <end position="195"/>
    </location>
</feature>
<keyword evidence="3" id="KW-1185">Reference proteome</keyword>
<evidence type="ECO:0008006" key="4">
    <source>
        <dbReference type="Google" id="ProtNLM"/>
    </source>
</evidence>
<feature type="region of interest" description="Disordered" evidence="1">
    <location>
        <begin position="222"/>
        <end position="276"/>
    </location>
</feature>
<name>A0ABQ9TAN6_SAGOE</name>
<evidence type="ECO:0000256" key="1">
    <source>
        <dbReference type="SAM" id="MobiDB-lite"/>
    </source>
</evidence>
<protein>
    <recommendedName>
        <fullName evidence="4">Protein tyrosine phosphatase non-receptor type 12</fullName>
    </recommendedName>
</protein>
<organism evidence="2 3">
    <name type="scientific">Saguinus oedipus</name>
    <name type="common">Cotton-top tamarin</name>
    <name type="synonym">Oedipomidas oedipus</name>
    <dbReference type="NCBI Taxonomy" id="9490"/>
    <lineage>
        <taxon>Eukaryota</taxon>
        <taxon>Metazoa</taxon>
        <taxon>Chordata</taxon>
        <taxon>Craniata</taxon>
        <taxon>Vertebrata</taxon>
        <taxon>Euteleostomi</taxon>
        <taxon>Mammalia</taxon>
        <taxon>Eutheria</taxon>
        <taxon>Euarchontoglires</taxon>
        <taxon>Primates</taxon>
        <taxon>Haplorrhini</taxon>
        <taxon>Platyrrhini</taxon>
        <taxon>Cebidae</taxon>
        <taxon>Callitrichinae</taxon>
        <taxon>Saguinus</taxon>
    </lineage>
</organism>
<evidence type="ECO:0000313" key="3">
    <source>
        <dbReference type="Proteomes" id="UP001266305"/>
    </source>
</evidence>
<feature type="compositionally biased region" description="Basic and acidic residues" evidence="1">
    <location>
        <begin position="64"/>
        <end position="76"/>
    </location>
</feature>
<feature type="region of interest" description="Disordered" evidence="1">
    <location>
        <begin position="1"/>
        <end position="77"/>
    </location>
</feature>